<feature type="transmembrane region" description="Helical" evidence="1">
    <location>
        <begin position="6"/>
        <end position="25"/>
    </location>
</feature>
<reference evidence="2 3" key="1">
    <citation type="submission" date="2024-09" db="EMBL/GenBank/DDBJ databases">
        <authorList>
            <person name="Sun Q."/>
            <person name="Mori K."/>
        </authorList>
    </citation>
    <scope>NUCLEOTIDE SEQUENCE [LARGE SCALE GENOMIC DNA]</scope>
    <source>
        <strain evidence="2 3">CCM 7706</strain>
    </source>
</reference>
<protein>
    <submittedName>
        <fullName evidence="2">Uncharacterized protein</fullName>
    </submittedName>
</protein>
<accession>A0ABV6CSZ7</accession>
<organism evidence="2 3">
    <name type="scientific">Novosphingobium soli</name>
    <dbReference type="NCBI Taxonomy" id="574956"/>
    <lineage>
        <taxon>Bacteria</taxon>
        <taxon>Pseudomonadati</taxon>
        <taxon>Pseudomonadota</taxon>
        <taxon>Alphaproteobacteria</taxon>
        <taxon>Sphingomonadales</taxon>
        <taxon>Sphingomonadaceae</taxon>
        <taxon>Novosphingobium</taxon>
    </lineage>
</organism>
<keyword evidence="3" id="KW-1185">Reference proteome</keyword>
<proteinExistence type="predicted"/>
<sequence>MSADAVLALAALAGVGGVAVLRAAWSRPQRSFILVTLGWGLLLASLVLGAISGGAWGCAVASLWAMGAAFAALAWAAISSPPGKGQASNRRVGMLPGRGEPRRIGGRLLTFALVAVVSALLAIGAALAVGALARAAGWSAANANAMLLFTMPLAWSVIAYAVLVQATRKGQFKALALASLPTWPALALGLLT</sequence>
<keyword evidence="1" id="KW-1133">Transmembrane helix</keyword>
<dbReference type="RefSeq" id="WP_379486613.1">
    <property type="nucleotide sequence ID" value="NZ_JBHLWK010000009.1"/>
</dbReference>
<dbReference type="EMBL" id="JBHLWK010000009">
    <property type="protein sequence ID" value="MFC0203845.1"/>
    <property type="molecule type" value="Genomic_DNA"/>
</dbReference>
<comment type="caution">
    <text evidence="2">The sequence shown here is derived from an EMBL/GenBank/DDBJ whole genome shotgun (WGS) entry which is preliminary data.</text>
</comment>
<feature type="transmembrane region" description="Helical" evidence="1">
    <location>
        <begin position="145"/>
        <end position="163"/>
    </location>
</feature>
<keyword evidence="1" id="KW-0472">Membrane</keyword>
<dbReference type="Proteomes" id="UP001589798">
    <property type="component" value="Unassembled WGS sequence"/>
</dbReference>
<feature type="transmembrane region" description="Helical" evidence="1">
    <location>
        <begin position="59"/>
        <end position="78"/>
    </location>
</feature>
<keyword evidence="1" id="KW-0812">Transmembrane</keyword>
<evidence type="ECO:0000256" key="1">
    <source>
        <dbReference type="SAM" id="Phobius"/>
    </source>
</evidence>
<evidence type="ECO:0000313" key="2">
    <source>
        <dbReference type="EMBL" id="MFC0203845.1"/>
    </source>
</evidence>
<evidence type="ECO:0000313" key="3">
    <source>
        <dbReference type="Proteomes" id="UP001589798"/>
    </source>
</evidence>
<gene>
    <name evidence="2" type="ORF">ACFFJC_06120</name>
</gene>
<feature type="transmembrane region" description="Helical" evidence="1">
    <location>
        <begin position="108"/>
        <end position="133"/>
    </location>
</feature>
<name>A0ABV6CSZ7_9SPHN</name>
<feature type="transmembrane region" description="Helical" evidence="1">
    <location>
        <begin position="32"/>
        <end position="53"/>
    </location>
</feature>